<dbReference type="HAMAP" id="MF_00715">
    <property type="entry name" value="SlyX"/>
    <property type="match status" value="1"/>
</dbReference>
<sequence length="74" mass="8779">MMQNKETLEQRIAELEMKTTFQEKLLDELNQVIVEQQFAIDKIHVQLRYLVNKFKDMQSSNIASQAEETPPPHY</sequence>
<dbReference type="PANTHER" id="PTHR36508:SF1">
    <property type="entry name" value="PROTEIN SLYX"/>
    <property type="match status" value="1"/>
</dbReference>
<dbReference type="RefSeq" id="WP_017350793.1">
    <property type="nucleotide sequence ID" value="NZ_CP017961.1"/>
</dbReference>
<organism evidence="2">
    <name type="scientific">Pasteurella multocida</name>
    <dbReference type="NCBI Taxonomy" id="747"/>
    <lineage>
        <taxon>Bacteria</taxon>
        <taxon>Pseudomonadati</taxon>
        <taxon>Pseudomonadota</taxon>
        <taxon>Gammaproteobacteria</taxon>
        <taxon>Pasteurellales</taxon>
        <taxon>Pasteurellaceae</taxon>
        <taxon>Pasteurella</taxon>
    </lineage>
</organism>
<name>A0A140D7C0_PASMD</name>
<evidence type="ECO:0000256" key="1">
    <source>
        <dbReference type="HAMAP-Rule" id="MF_00715"/>
    </source>
</evidence>
<dbReference type="PANTHER" id="PTHR36508">
    <property type="entry name" value="PROTEIN SLYX"/>
    <property type="match status" value="1"/>
</dbReference>
<dbReference type="Gene3D" id="1.20.5.300">
    <property type="match status" value="1"/>
</dbReference>
<comment type="similarity">
    <text evidence="1">Belongs to the SlyX family.</text>
</comment>
<reference evidence="2" key="1">
    <citation type="submission" date="2015-01" db="EMBL/GenBank/DDBJ databases">
        <title>Draft genome sequence of Pasteurella multocida isolated from alpaca pneumonia.</title>
        <authorList>
            <person name="Maturrano L."/>
            <person name="Hurtado R."/>
            <person name="Allasi N."/>
            <person name="Juscamayta E."/>
            <person name="Fernandez D."/>
            <person name="Maximiliano J."/>
            <person name="Rimac R."/>
            <person name="Rosadio R."/>
        </authorList>
    </citation>
    <scope>NUCLEOTIDE SEQUENCE</scope>
    <source>
        <strain evidence="2">UNMSM</strain>
    </source>
</reference>
<proteinExistence type="inferred from homology"/>
<dbReference type="EMBL" id="KP660955">
    <property type="protein sequence ID" value="AMK08794.1"/>
    <property type="molecule type" value="Genomic_DNA"/>
</dbReference>
<protein>
    <recommendedName>
        <fullName evidence="1">Protein SlyX homolog</fullName>
    </recommendedName>
</protein>
<dbReference type="InterPro" id="IPR007236">
    <property type="entry name" value="SlyX"/>
</dbReference>
<dbReference type="NCBIfam" id="NF002556">
    <property type="entry name" value="PRK02119.1"/>
    <property type="match status" value="1"/>
</dbReference>
<dbReference type="Pfam" id="PF04102">
    <property type="entry name" value="SlyX"/>
    <property type="match status" value="1"/>
</dbReference>
<accession>A0A140D7C0</accession>
<dbReference type="AlphaFoldDB" id="A0A140D7C0"/>
<gene>
    <name evidence="1 2" type="primary">slyX</name>
</gene>
<evidence type="ECO:0000313" key="2">
    <source>
        <dbReference type="EMBL" id="AMK08794.1"/>
    </source>
</evidence>